<feature type="transmembrane region" description="Helical" evidence="6">
    <location>
        <begin position="752"/>
        <end position="772"/>
    </location>
</feature>
<dbReference type="InterPro" id="IPR001757">
    <property type="entry name" value="P_typ_ATPase"/>
</dbReference>
<dbReference type="PRINTS" id="PR00119">
    <property type="entry name" value="CATATPASE"/>
</dbReference>
<feature type="transmembrane region" description="Helical" evidence="6">
    <location>
        <begin position="48"/>
        <end position="66"/>
    </location>
</feature>
<dbReference type="EMBL" id="VRSX01000001">
    <property type="protein sequence ID" value="TXK15242.1"/>
    <property type="molecule type" value="Genomic_DNA"/>
</dbReference>
<evidence type="ECO:0000256" key="1">
    <source>
        <dbReference type="ARBA" id="ARBA00004651"/>
    </source>
</evidence>
<feature type="transmembrane region" description="Helical" evidence="6">
    <location>
        <begin position="219"/>
        <end position="241"/>
    </location>
</feature>
<feature type="transmembrane region" description="Helical" evidence="6">
    <location>
        <begin position="692"/>
        <end position="712"/>
    </location>
</feature>
<proteinExistence type="predicted"/>
<dbReference type="AlphaFoldDB" id="A0A5C8IA73"/>
<dbReference type="InterPro" id="IPR023299">
    <property type="entry name" value="ATPase_P-typ_cyto_dom_N"/>
</dbReference>
<evidence type="ECO:0000259" key="7">
    <source>
        <dbReference type="Pfam" id="PF00122"/>
    </source>
</evidence>
<feature type="transmembrane region" description="Helical" evidence="6">
    <location>
        <begin position="784"/>
        <end position="805"/>
    </location>
</feature>
<keyword evidence="4 6" id="KW-0472">Membrane</keyword>
<keyword evidence="2 6" id="KW-0812">Transmembrane</keyword>
<dbReference type="Pfam" id="PF00122">
    <property type="entry name" value="E1-E2_ATPase"/>
    <property type="match status" value="1"/>
</dbReference>
<dbReference type="Pfam" id="PF00702">
    <property type="entry name" value="Hydrolase"/>
    <property type="match status" value="1"/>
</dbReference>
<organism evidence="8 9">
    <name type="scientific">Microbacterium saccharophilum</name>
    <dbReference type="NCBI Taxonomy" id="1213358"/>
    <lineage>
        <taxon>Bacteria</taxon>
        <taxon>Bacillati</taxon>
        <taxon>Actinomycetota</taxon>
        <taxon>Actinomycetes</taxon>
        <taxon>Micrococcales</taxon>
        <taxon>Microbacteriaceae</taxon>
        <taxon>Microbacterium</taxon>
    </lineage>
</organism>
<evidence type="ECO:0000313" key="8">
    <source>
        <dbReference type="EMBL" id="TXK15242.1"/>
    </source>
</evidence>
<evidence type="ECO:0000313" key="9">
    <source>
        <dbReference type="Proteomes" id="UP000321949"/>
    </source>
</evidence>
<dbReference type="RefSeq" id="WP_147049501.1">
    <property type="nucleotide sequence ID" value="NZ_BKAH01000002.1"/>
</dbReference>
<dbReference type="GO" id="GO:0005886">
    <property type="term" value="C:plasma membrane"/>
    <property type="evidence" value="ECO:0007669"/>
    <property type="project" value="UniProtKB-SubCell"/>
</dbReference>
<protein>
    <submittedName>
        <fullName evidence="8">HAD-IC family P-type ATPase</fullName>
    </submittedName>
</protein>
<dbReference type="PRINTS" id="PR00120">
    <property type="entry name" value="HATPASE"/>
</dbReference>
<dbReference type="Gene3D" id="3.40.50.1000">
    <property type="entry name" value="HAD superfamily/HAD-like"/>
    <property type="match status" value="1"/>
</dbReference>
<dbReference type="PROSITE" id="PS00154">
    <property type="entry name" value="ATPASE_E1_E2"/>
    <property type="match status" value="1"/>
</dbReference>
<dbReference type="SUPFAM" id="SSF56784">
    <property type="entry name" value="HAD-like"/>
    <property type="match status" value="1"/>
</dbReference>
<keyword evidence="9" id="KW-1185">Reference proteome</keyword>
<gene>
    <name evidence="8" type="ORF">FVP74_02210</name>
</gene>
<dbReference type="OrthoDB" id="9814270at2"/>
<feature type="transmembrane region" description="Helical" evidence="6">
    <location>
        <begin position="261"/>
        <end position="283"/>
    </location>
</feature>
<dbReference type="SUPFAM" id="SSF81653">
    <property type="entry name" value="Calcium ATPase, transduction domain A"/>
    <property type="match status" value="1"/>
</dbReference>
<dbReference type="InterPro" id="IPR059000">
    <property type="entry name" value="ATPase_P-type_domA"/>
</dbReference>
<sequence length="819" mass="86780">MDPTAAPAPPVPAGLTPAEVPRRVADGRTNDFTVPTSRSWGSIVRSNVFTLFNGIVFACFAGLLVLGRWQDALFGFAAIGNTLIGSYQEIRAKRALDRLALLNAPRSCVRRAGAESEIAPSQVVLDDILVLRAGDQVAADARTLQGQGLQVDESMLTGESDPVDKQPDDELLSGSVVVSGHGAAVVTRVGADSYANRFAAEAKKFSMMRSELKESVNRVLRWVAWGIGPVAVLVTNAPVQVRGGWRKAFADGSWNQAAVDSIAVIIAMIPLGLVLLTSIAFAIGAARLAREMVLVQELPAVEGLACVDVVCLDKTGTLTLGDIAFDAEYPLDERGASGWRDVLAWFGAAPEANATARSLAGGFAVSTPLTPARQIAFSSRRKWTAVSFTGSHDGTWVLGAPTMIFPDAGDRSVPWAGASAAGGLGSLEDIVAELASTGRRTLLIAHSAHELDAVSEKTEALPEGLDPVAIVTLSERLRPDAAQTLGYFADQGVDVKIISGDDPNTVAAIARQLGLAVPEGIDARTLPGDAVALGDALERHTVFGRVAPEQKKDMVIALQQRDHIVAMTGDGVNHALAIKQADIGIAMNSGSAATKAVARLVLLDGRFSHLPTVVAEGRRVIANIERVSVVFLTKTAYATGLAILFGLMLMQIPFLPRQLSVTDGLTIGIPAFFLALLPNVQRYLPGFLRRTLSFAIPAGTVIALALTAYSRIAGDGWDVPIEEIRTGSVILLGILGLWVLALISLPLTWTKFAILAAMVLGFFLALSVPVAIRFFELVLPRPEAMVLLLWVAAGGIALIAIARIVQQSFFRRPGTRRRG</sequence>
<evidence type="ECO:0000256" key="3">
    <source>
        <dbReference type="ARBA" id="ARBA00022989"/>
    </source>
</evidence>
<dbReference type="SUPFAM" id="SSF81665">
    <property type="entry name" value="Calcium ATPase, transmembrane domain M"/>
    <property type="match status" value="1"/>
</dbReference>
<evidence type="ECO:0000256" key="2">
    <source>
        <dbReference type="ARBA" id="ARBA00022692"/>
    </source>
</evidence>
<feature type="transmembrane region" description="Helical" evidence="6">
    <location>
        <begin position="661"/>
        <end position="680"/>
    </location>
</feature>
<evidence type="ECO:0000256" key="5">
    <source>
        <dbReference type="SAM" id="MobiDB-lite"/>
    </source>
</evidence>
<feature type="region of interest" description="Disordered" evidence="5">
    <location>
        <begin position="1"/>
        <end position="20"/>
    </location>
</feature>
<dbReference type="InterPro" id="IPR008250">
    <property type="entry name" value="ATPase_P-typ_transduc_dom_A_sf"/>
</dbReference>
<feature type="transmembrane region" description="Helical" evidence="6">
    <location>
        <begin position="636"/>
        <end position="655"/>
    </location>
</feature>
<dbReference type="Gene3D" id="2.70.150.10">
    <property type="entry name" value="Calcium-transporting ATPase, cytoplasmic transduction domain A"/>
    <property type="match status" value="1"/>
</dbReference>
<dbReference type="GO" id="GO:0005524">
    <property type="term" value="F:ATP binding"/>
    <property type="evidence" value="ECO:0007669"/>
    <property type="project" value="InterPro"/>
</dbReference>
<comment type="caution">
    <text evidence="8">The sequence shown here is derived from an EMBL/GenBank/DDBJ whole genome shotgun (WGS) entry which is preliminary data.</text>
</comment>
<evidence type="ECO:0000256" key="6">
    <source>
        <dbReference type="SAM" id="Phobius"/>
    </source>
</evidence>
<reference evidence="8 9" key="1">
    <citation type="submission" date="2019-08" db="EMBL/GenBank/DDBJ databases">
        <authorList>
            <person name="Dong K."/>
        </authorList>
    </citation>
    <scope>NUCLEOTIDE SEQUENCE [LARGE SCALE GENOMIC DNA]</scope>
    <source>
        <strain evidence="8 9">K-1</strain>
    </source>
</reference>
<keyword evidence="3 6" id="KW-1133">Transmembrane helix</keyword>
<feature type="domain" description="P-type ATPase A" evidence="7">
    <location>
        <begin position="103"/>
        <end position="201"/>
    </location>
</feature>
<dbReference type="Gene3D" id="3.40.1110.10">
    <property type="entry name" value="Calcium-transporting ATPase, cytoplasmic domain N"/>
    <property type="match status" value="1"/>
</dbReference>
<dbReference type="GO" id="GO:0016887">
    <property type="term" value="F:ATP hydrolysis activity"/>
    <property type="evidence" value="ECO:0007669"/>
    <property type="project" value="InterPro"/>
</dbReference>
<comment type="subcellular location">
    <subcellularLocation>
        <location evidence="1">Cell membrane</location>
        <topology evidence="1">Multi-pass membrane protein</topology>
    </subcellularLocation>
</comment>
<dbReference type="Gene3D" id="1.20.1110.10">
    <property type="entry name" value="Calcium-transporting ATPase, transmembrane domain"/>
    <property type="match status" value="1"/>
</dbReference>
<dbReference type="Proteomes" id="UP000321949">
    <property type="component" value="Unassembled WGS sequence"/>
</dbReference>
<feature type="compositionally biased region" description="Pro residues" evidence="5">
    <location>
        <begin position="1"/>
        <end position="12"/>
    </location>
</feature>
<dbReference type="NCBIfam" id="TIGR01494">
    <property type="entry name" value="ATPase_P-type"/>
    <property type="match status" value="1"/>
</dbReference>
<dbReference type="InterPro" id="IPR023214">
    <property type="entry name" value="HAD_sf"/>
</dbReference>
<feature type="transmembrane region" description="Helical" evidence="6">
    <location>
        <begin position="724"/>
        <end position="745"/>
    </location>
</feature>
<dbReference type="InterPro" id="IPR036412">
    <property type="entry name" value="HAD-like_sf"/>
</dbReference>
<dbReference type="InterPro" id="IPR023298">
    <property type="entry name" value="ATPase_P-typ_TM_dom_sf"/>
</dbReference>
<name>A0A5C8IA73_9MICO</name>
<evidence type="ECO:0000256" key="4">
    <source>
        <dbReference type="ARBA" id="ARBA00023136"/>
    </source>
</evidence>
<dbReference type="InterPro" id="IPR018303">
    <property type="entry name" value="ATPase_P-typ_P_site"/>
</dbReference>
<dbReference type="PANTHER" id="PTHR42861">
    <property type="entry name" value="CALCIUM-TRANSPORTING ATPASE"/>
    <property type="match status" value="1"/>
</dbReference>
<accession>A0A5C8IA73</accession>